<feature type="transmembrane region" description="Helical" evidence="1">
    <location>
        <begin position="12"/>
        <end position="29"/>
    </location>
</feature>
<sequence length="190" mass="20977">MSLDHSQKKGRFWANAFLILGAVLGLIGINPSDLQAASQESCAACHAGFWQMSLSSLRKDAGPFSLDANQCPGLEAAWMEMAQLEAWILAISVNLEQKSDWSSAERLKRELGQVADLYRLAQTKPVSSVAEIRKAFRKVQKQLNYRVFRPIVAQDKKESLLSILNWTTLGGLALAGAYFLASKLHLSRKG</sequence>
<evidence type="ECO:0000256" key="1">
    <source>
        <dbReference type="SAM" id="Phobius"/>
    </source>
</evidence>
<organism evidence="2 3">
    <name type="scientific">Dethiosulfatarculus sandiegensis</name>
    <dbReference type="NCBI Taxonomy" id="1429043"/>
    <lineage>
        <taxon>Bacteria</taxon>
        <taxon>Pseudomonadati</taxon>
        <taxon>Thermodesulfobacteriota</taxon>
        <taxon>Desulfarculia</taxon>
        <taxon>Desulfarculales</taxon>
        <taxon>Desulfarculaceae</taxon>
        <taxon>Dethiosulfatarculus</taxon>
    </lineage>
</organism>
<reference evidence="2 3" key="1">
    <citation type="submission" date="2013-11" db="EMBL/GenBank/DDBJ databases">
        <title>Metagenomic analysis of a methanogenic consortium involved in long chain n-alkane degradation.</title>
        <authorList>
            <person name="Davidova I.A."/>
            <person name="Callaghan A.V."/>
            <person name="Wawrik B."/>
            <person name="Pruitt S."/>
            <person name="Marks C."/>
            <person name="Duncan K.E."/>
            <person name="Suflita J.M."/>
        </authorList>
    </citation>
    <scope>NUCLEOTIDE SEQUENCE [LARGE SCALE GENOMIC DNA]</scope>
    <source>
        <strain evidence="2 3">SPR</strain>
    </source>
</reference>
<dbReference type="RefSeq" id="WP_044352281.1">
    <property type="nucleotide sequence ID" value="NZ_AZAC01000067.1"/>
</dbReference>
<evidence type="ECO:0000313" key="2">
    <source>
        <dbReference type="EMBL" id="KIX11200.1"/>
    </source>
</evidence>
<keyword evidence="1" id="KW-1133">Transmembrane helix</keyword>
<keyword evidence="1" id="KW-0472">Membrane</keyword>
<dbReference type="InParanoid" id="A0A0D2JNX6"/>
<protein>
    <submittedName>
        <fullName evidence="2">Uncharacterized protein</fullName>
    </submittedName>
</protein>
<evidence type="ECO:0000313" key="3">
    <source>
        <dbReference type="Proteomes" id="UP000032233"/>
    </source>
</evidence>
<dbReference type="Proteomes" id="UP000032233">
    <property type="component" value="Unassembled WGS sequence"/>
</dbReference>
<comment type="caution">
    <text evidence="2">The sequence shown here is derived from an EMBL/GenBank/DDBJ whole genome shotgun (WGS) entry which is preliminary data.</text>
</comment>
<name>A0A0D2JNX6_9BACT</name>
<feature type="transmembrane region" description="Helical" evidence="1">
    <location>
        <begin position="163"/>
        <end position="181"/>
    </location>
</feature>
<proteinExistence type="predicted"/>
<gene>
    <name evidence="2" type="ORF">X474_25280</name>
</gene>
<keyword evidence="1" id="KW-0812">Transmembrane</keyword>
<dbReference type="EMBL" id="AZAC01000067">
    <property type="protein sequence ID" value="KIX11200.1"/>
    <property type="molecule type" value="Genomic_DNA"/>
</dbReference>
<dbReference type="AlphaFoldDB" id="A0A0D2JNX6"/>
<accession>A0A0D2JNX6</accession>
<keyword evidence="3" id="KW-1185">Reference proteome</keyword>
<dbReference type="STRING" id="1429043.X474_25280"/>